<name>A0ABX4V8B8_9BURK</name>
<organism evidence="2 3">
    <name type="scientific">Paraburkholderia rhynchosiae</name>
    <dbReference type="NCBI Taxonomy" id="487049"/>
    <lineage>
        <taxon>Bacteria</taxon>
        <taxon>Pseudomonadati</taxon>
        <taxon>Pseudomonadota</taxon>
        <taxon>Betaproteobacteria</taxon>
        <taxon>Burkholderiales</taxon>
        <taxon>Burkholderiaceae</taxon>
        <taxon>Paraburkholderia</taxon>
    </lineage>
</organism>
<reference evidence="2 3" key="1">
    <citation type="submission" date="2018-01" db="EMBL/GenBank/DDBJ databases">
        <title>Whole genome analyses suggest that Burkholderia sensu lato contains two further novel genera in the rhizoxinica-symbiotica group Mycetohabitans gen. nov., and Trinickia gen. nov.: implications for the evolution of diazotrophy and nodulation in the Burkholderiaceae.</title>
        <authorList>
            <person name="Estrada-de los Santos P."/>
            <person name="Palmer M."/>
            <person name="Chavez-Ramirez B."/>
            <person name="Beukes C."/>
            <person name="Steenkamp E.T."/>
            <person name="Hirsch A.M."/>
            <person name="Manyaka P."/>
            <person name="Maluk M."/>
            <person name="Lafos M."/>
            <person name="Crook M."/>
            <person name="Gross E."/>
            <person name="Simon M.F."/>
            <person name="Bueno dos Reis Junior F."/>
            <person name="Poole P.S."/>
            <person name="Venter S.N."/>
            <person name="James E.K."/>
        </authorList>
    </citation>
    <scope>NUCLEOTIDE SEQUENCE [LARGE SCALE GENOMIC DNA]</scope>
    <source>
        <strain evidence="2 3">WSM 3937</strain>
    </source>
</reference>
<feature type="compositionally biased region" description="Low complexity" evidence="1">
    <location>
        <begin position="18"/>
        <end position="36"/>
    </location>
</feature>
<evidence type="ECO:0000313" key="2">
    <source>
        <dbReference type="EMBL" id="PMS32044.1"/>
    </source>
</evidence>
<dbReference type="Proteomes" id="UP000235659">
    <property type="component" value="Unassembled WGS sequence"/>
</dbReference>
<evidence type="ECO:0000256" key="1">
    <source>
        <dbReference type="SAM" id="MobiDB-lite"/>
    </source>
</evidence>
<feature type="region of interest" description="Disordered" evidence="1">
    <location>
        <begin position="16"/>
        <end position="39"/>
    </location>
</feature>
<dbReference type="EMBL" id="PNXY01000005">
    <property type="protein sequence ID" value="PMS32044.1"/>
    <property type="molecule type" value="Genomic_DNA"/>
</dbReference>
<accession>A0ABX4V8B8</accession>
<evidence type="ECO:0000313" key="3">
    <source>
        <dbReference type="Proteomes" id="UP000235659"/>
    </source>
</evidence>
<gene>
    <name evidence="2" type="ORF">C0Z16_09785</name>
</gene>
<keyword evidence="3" id="KW-1185">Reference proteome</keyword>
<comment type="caution">
    <text evidence="2">The sequence shown here is derived from an EMBL/GenBank/DDBJ whole genome shotgun (WGS) entry which is preliminary data.</text>
</comment>
<protein>
    <submittedName>
        <fullName evidence="2">Uncharacterized protein</fullName>
    </submittedName>
</protein>
<sequence length="93" mass="9984">MIAIPAKVISFCLDDAPQRAPQQTPQHTPQHTLQRTPRLDGAACSWPRFAMLSARREGGVQAAADVSVAAFSDSPSHDRLNRACGTLHVIAPV</sequence>
<proteinExistence type="predicted"/>